<dbReference type="AlphaFoldDB" id="A0A3A1P4F9"/>
<dbReference type="EMBL" id="QXFM01000088">
    <property type="protein sequence ID" value="RIV86266.1"/>
    <property type="molecule type" value="Genomic_DNA"/>
</dbReference>
<dbReference type="RefSeq" id="WP_119592771.1">
    <property type="nucleotide sequence ID" value="NZ_QXFM01000088.1"/>
</dbReference>
<accession>A0A3A1P4F9</accession>
<evidence type="ECO:0000313" key="2">
    <source>
        <dbReference type="EMBL" id="RIV86266.1"/>
    </source>
</evidence>
<proteinExistence type="predicted"/>
<dbReference type="OrthoDB" id="7572257at2"/>
<feature type="compositionally biased region" description="Basic and acidic residues" evidence="1">
    <location>
        <begin position="11"/>
        <end position="20"/>
    </location>
</feature>
<name>A0A3A1P4F9_9SPHN</name>
<keyword evidence="3" id="KW-1185">Reference proteome</keyword>
<comment type="caution">
    <text evidence="2">The sequence shown here is derived from an EMBL/GenBank/DDBJ whole genome shotgun (WGS) entry which is preliminary data.</text>
</comment>
<reference evidence="2 3" key="1">
    <citation type="submission" date="2018-08" db="EMBL/GenBank/DDBJ databases">
        <title>Erythrobacter zhengii sp.nov., a bacterium isolated from deep-sea sediment.</title>
        <authorList>
            <person name="Fang C."/>
            <person name="Wu Y.-H."/>
            <person name="Sun C."/>
            <person name="Wang H."/>
            <person name="Cheng H."/>
            <person name="Meng F.-X."/>
            <person name="Wang C.-S."/>
            <person name="Xu X.-W."/>
        </authorList>
    </citation>
    <scope>NUCLEOTIDE SEQUENCE [LARGE SCALE GENOMIC DNA]</scope>
    <source>
        <strain evidence="2 3">CCTCC AB 2015396</strain>
    </source>
</reference>
<gene>
    <name evidence="2" type="ORF">D2V17_09670</name>
</gene>
<evidence type="ECO:0000256" key="1">
    <source>
        <dbReference type="SAM" id="MobiDB-lite"/>
    </source>
</evidence>
<organism evidence="2 3">
    <name type="scientific">Aurantiacibacter xanthus</name>
    <dbReference type="NCBI Taxonomy" id="1784712"/>
    <lineage>
        <taxon>Bacteria</taxon>
        <taxon>Pseudomonadati</taxon>
        <taxon>Pseudomonadota</taxon>
        <taxon>Alphaproteobacteria</taxon>
        <taxon>Sphingomonadales</taxon>
        <taxon>Erythrobacteraceae</taxon>
        <taxon>Aurantiacibacter</taxon>
    </lineage>
</organism>
<dbReference type="Proteomes" id="UP000265366">
    <property type="component" value="Unassembled WGS sequence"/>
</dbReference>
<evidence type="ECO:0000313" key="3">
    <source>
        <dbReference type="Proteomes" id="UP000265366"/>
    </source>
</evidence>
<feature type="region of interest" description="Disordered" evidence="1">
    <location>
        <begin position="1"/>
        <end position="32"/>
    </location>
</feature>
<protein>
    <submittedName>
        <fullName evidence="2">Uncharacterized protein</fullName>
    </submittedName>
</protein>
<sequence>MTTDPIQSPEPRPDEPEAASRAEAIPQFDENEAVPAITHGRDLVVTEFGWEQDYNFLDYDFAPHPFWARHYLDEEGVVILHAHEEDDGALDRVPEAVLAYLKYRFERIDTLGATTARTRLWERPEA</sequence>